<evidence type="ECO:0000313" key="6">
    <source>
        <dbReference type="EMBL" id="GAA0527974.1"/>
    </source>
</evidence>
<keyword evidence="2" id="KW-1133">Transmembrane helix</keyword>
<proteinExistence type="predicted"/>
<dbReference type="Pfam" id="PF20990">
    <property type="entry name" value="DUF2207_C"/>
    <property type="match status" value="1"/>
</dbReference>
<evidence type="ECO:0000259" key="5">
    <source>
        <dbReference type="Pfam" id="PF20990"/>
    </source>
</evidence>
<feature type="domain" description="Predicted membrane protein YciQ-like C-terminal" evidence="5">
    <location>
        <begin position="444"/>
        <end position="548"/>
    </location>
</feature>
<comment type="caution">
    <text evidence="6">The sequence shown here is derived from an EMBL/GenBank/DDBJ whole genome shotgun (WGS) entry which is preliminary data.</text>
</comment>
<keyword evidence="3" id="KW-0732">Signal</keyword>
<dbReference type="Pfam" id="PF09972">
    <property type="entry name" value="DUF2207"/>
    <property type="match status" value="1"/>
</dbReference>
<accession>A0ABN1CWG1</accession>
<protein>
    <submittedName>
        <fullName evidence="6">DUF2207 domain-containing protein</fullName>
    </submittedName>
</protein>
<feature type="compositionally biased region" description="Basic and acidic residues" evidence="1">
    <location>
        <begin position="603"/>
        <end position="615"/>
    </location>
</feature>
<sequence>MRSCLLALCWLFVLAGPARADERILEFFSDIKVERSGDLLVTENLRVRSEGKQIKYGLQRDFARLYRRADGSRAAAGLDVVSVRRDGRAEPFVSSRLRDGVRISTGRPDVVFRPGEYQYTLVYRVTRQLQAAGAEDRLAWDVTGTDWSLPIDRVRVRVVLPSDEPVRQAAVAGGAGAPGRVQEKEAGRVVFVSTRVLEPGQNMTVELGWPAGEVRRPGPLKAWWYGVQDHAEFWVAGVGLALLLLYYLAAATQAWRLGRHDRTPQADPPEGLSAPALRYVYRKGYDRWAFLSGMMELLARRSVQVLERADGRYLERLPNQTGSDARHDPLLNAMLGRFFAGGRTLLRLDGLYRRCYDEAQGGQREWLDEAYARSLFVVYGDRARKGAYLWIAMTVALVGLAIVREGNPLSWAAWGILLPLPAVPAWFAVYAQWRAGATSLASRTVLSVLGLLCLAGGLAVLATHVESARLLLIGLAPLASLVLVCAGFLGLRGYTAQGRALRARIDGFRRFLARPPVLASADAESALARYERYLPHALALGVDRRWAAAHAAQARSAASAARVDMQARYGGLHDPLARPRAVMRTLDRWAAKASPVRAPRTARGGDAEEAGEGRR</sequence>
<feature type="transmembrane region" description="Helical" evidence="2">
    <location>
        <begin position="387"/>
        <end position="403"/>
    </location>
</feature>
<evidence type="ECO:0000256" key="2">
    <source>
        <dbReference type="SAM" id="Phobius"/>
    </source>
</evidence>
<feature type="transmembrane region" description="Helical" evidence="2">
    <location>
        <begin position="445"/>
        <end position="465"/>
    </location>
</feature>
<dbReference type="InterPro" id="IPR048389">
    <property type="entry name" value="YciQ-like_C"/>
</dbReference>
<feature type="region of interest" description="Disordered" evidence="1">
    <location>
        <begin position="592"/>
        <end position="615"/>
    </location>
</feature>
<name>A0ABN1CWG1_9BURK</name>
<feature type="domain" description="DUF2207" evidence="4">
    <location>
        <begin position="24"/>
        <end position="209"/>
    </location>
</feature>
<organism evidence="6 7">
    <name type="scientific">Pigmentiphaga daeguensis</name>
    <dbReference type="NCBI Taxonomy" id="414049"/>
    <lineage>
        <taxon>Bacteria</taxon>
        <taxon>Pseudomonadati</taxon>
        <taxon>Pseudomonadota</taxon>
        <taxon>Betaproteobacteria</taxon>
        <taxon>Burkholderiales</taxon>
        <taxon>Alcaligenaceae</taxon>
        <taxon>Pigmentiphaga</taxon>
    </lineage>
</organism>
<keyword evidence="2" id="KW-0812">Transmembrane</keyword>
<evidence type="ECO:0000259" key="4">
    <source>
        <dbReference type="Pfam" id="PF09972"/>
    </source>
</evidence>
<keyword evidence="7" id="KW-1185">Reference proteome</keyword>
<dbReference type="Proteomes" id="UP001501706">
    <property type="component" value="Unassembled WGS sequence"/>
</dbReference>
<dbReference type="EMBL" id="BAAAEN010000029">
    <property type="protein sequence ID" value="GAA0527974.1"/>
    <property type="molecule type" value="Genomic_DNA"/>
</dbReference>
<dbReference type="RefSeq" id="WP_343928473.1">
    <property type="nucleotide sequence ID" value="NZ_BAAAEN010000029.1"/>
</dbReference>
<feature type="chain" id="PRO_5046804838" evidence="3">
    <location>
        <begin position="21"/>
        <end position="615"/>
    </location>
</feature>
<evidence type="ECO:0000313" key="7">
    <source>
        <dbReference type="Proteomes" id="UP001501706"/>
    </source>
</evidence>
<reference evidence="6 7" key="1">
    <citation type="journal article" date="2019" name="Int. J. Syst. Evol. Microbiol.">
        <title>The Global Catalogue of Microorganisms (GCM) 10K type strain sequencing project: providing services to taxonomists for standard genome sequencing and annotation.</title>
        <authorList>
            <consortium name="The Broad Institute Genomics Platform"/>
            <consortium name="The Broad Institute Genome Sequencing Center for Infectious Disease"/>
            <person name="Wu L."/>
            <person name="Ma J."/>
        </authorList>
    </citation>
    <scope>NUCLEOTIDE SEQUENCE [LARGE SCALE GENOMIC DNA]</scope>
    <source>
        <strain evidence="6 7">JCM 14330</strain>
    </source>
</reference>
<evidence type="ECO:0000256" key="3">
    <source>
        <dbReference type="SAM" id="SignalP"/>
    </source>
</evidence>
<feature type="signal peptide" evidence="3">
    <location>
        <begin position="1"/>
        <end position="20"/>
    </location>
</feature>
<dbReference type="InterPro" id="IPR018702">
    <property type="entry name" value="DUF2207"/>
</dbReference>
<feature type="transmembrane region" description="Helical" evidence="2">
    <location>
        <begin position="409"/>
        <end position="433"/>
    </location>
</feature>
<keyword evidence="2" id="KW-0472">Membrane</keyword>
<feature type="transmembrane region" description="Helical" evidence="2">
    <location>
        <begin position="233"/>
        <end position="252"/>
    </location>
</feature>
<feature type="transmembrane region" description="Helical" evidence="2">
    <location>
        <begin position="471"/>
        <end position="494"/>
    </location>
</feature>
<gene>
    <name evidence="6" type="ORF">GCM10009097_51960</name>
</gene>
<evidence type="ECO:0000256" key="1">
    <source>
        <dbReference type="SAM" id="MobiDB-lite"/>
    </source>
</evidence>